<keyword evidence="3" id="KW-0472">Membrane</keyword>
<sequence length="136" mass="14946">MMASQLEKPSDHNQRTYVEVHCTHRENPALIKQQSSAVDKCGTHKASSTTEALSLAYSTDKILMALGTIGALGSGIERPLTNLLPVQVYCWSLTASRQSKRIRILFANSIFTKEISWFDVNNSMQLSSRVGGATTT</sequence>
<dbReference type="GeneID" id="9472434"/>
<dbReference type="InParanoid" id="D0N5H3"/>
<dbReference type="InterPro" id="IPR036640">
    <property type="entry name" value="ABC1_TM_sf"/>
</dbReference>
<gene>
    <name evidence="4" type="ORF">PITG_06699</name>
</gene>
<dbReference type="VEuPathDB" id="FungiDB:PITG_06699"/>
<dbReference type="Gene3D" id="1.20.1560.10">
    <property type="entry name" value="ABC transporter type 1, transmembrane domain"/>
    <property type="match status" value="1"/>
</dbReference>
<evidence type="ECO:0000256" key="2">
    <source>
        <dbReference type="ARBA" id="ARBA00022989"/>
    </source>
</evidence>
<keyword evidence="2" id="KW-1133">Transmembrane helix</keyword>
<dbReference type="KEGG" id="pif:PITG_06699"/>
<keyword evidence="1" id="KW-0812">Transmembrane</keyword>
<dbReference type="OrthoDB" id="76207at2759"/>
<protein>
    <submittedName>
        <fullName evidence="4">Uncharacterized protein</fullName>
    </submittedName>
</protein>
<dbReference type="GO" id="GO:0016020">
    <property type="term" value="C:membrane"/>
    <property type="evidence" value="ECO:0007669"/>
    <property type="project" value="InterPro"/>
</dbReference>
<dbReference type="HOGENOM" id="CLU_1879489_0_0_1"/>
<evidence type="ECO:0000256" key="3">
    <source>
        <dbReference type="ARBA" id="ARBA00023136"/>
    </source>
</evidence>
<reference evidence="5" key="1">
    <citation type="journal article" date="2009" name="Nature">
        <title>Genome sequence and analysis of the Irish potato famine pathogen Phytophthora infestans.</title>
        <authorList>
            <consortium name="The Broad Institute Genome Sequencing Platform"/>
            <person name="Haas B.J."/>
            <person name="Kamoun S."/>
            <person name="Zody M.C."/>
            <person name="Jiang R.H."/>
            <person name="Handsaker R.E."/>
            <person name="Cano L.M."/>
            <person name="Grabherr M."/>
            <person name="Kodira C.D."/>
            <person name="Raffaele S."/>
            <person name="Torto-Alalibo T."/>
            <person name="Bozkurt T.O."/>
            <person name="Ah-Fong A.M."/>
            <person name="Alvarado L."/>
            <person name="Anderson V.L."/>
            <person name="Armstrong M.R."/>
            <person name="Avrova A."/>
            <person name="Baxter L."/>
            <person name="Beynon J."/>
            <person name="Boevink P.C."/>
            <person name="Bollmann S.R."/>
            <person name="Bos J.I."/>
            <person name="Bulone V."/>
            <person name="Cai G."/>
            <person name="Cakir C."/>
            <person name="Carrington J.C."/>
            <person name="Chawner M."/>
            <person name="Conti L."/>
            <person name="Costanzo S."/>
            <person name="Ewan R."/>
            <person name="Fahlgren N."/>
            <person name="Fischbach M.A."/>
            <person name="Fugelstad J."/>
            <person name="Gilroy E.M."/>
            <person name="Gnerre S."/>
            <person name="Green P.J."/>
            <person name="Grenville-Briggs L.J."/>
            <person name="Griffith J."/>
            <person name="Grunwald N.J."/>
            <person name="Horn K."/>
            <person name="Horner N.R."/>
            <person name="Hu C.H."/>
            <person name="Huitema E."/>
            <person name="Jeong D.H."/>
            <person name="Jones A.M."/>
            <person name="Jones J.D."/>
            <person name="Jones R.W."/>
            <person name="Karlsson E.K."/>
            <person name="Kunjeti S.G."/>
            <person name="Lamour K."/>
            <person name="Liu Z."/>
            <person name="Ma L."/>
            <person name="Maclean D."/>
            <person name="Chibucos M.C."/>
            <person name="McDonald H."/>
            <person name="McWalters J."/>
            <person name="Meijer H.J."/>
            <person name="Morgan W."/>
            <person name="Morris P.F."/>
            <person name="Munro C.A."/>
            <person name="O'Neill K."/>
            <person name="Ospina-Giraldo M."/>
            <person name="Pinzon A."/>
            <person name="Pritchard L."/>
            <person name="Ramsahoye B."/>
            <person name="Ren Q."/>
            <person name="Restrepo S."/>
            <person name="Roy S."/>
            <person name="Sadanandom A."/>
            <person name="Savidor A."/>
            <person name="Schornack S."/>
            <person name="Schwartz D.C."/>
            <person name="Schumann U.D."/>
            <person name="Schwessinger B."/>
            <person name="Seyer L."/>
            <person name="Sharpe T."/>
            <person name="Silvar C."/>
            <person name="Song J."/>
            <person name="Studholme D.J."/>
            <person name="Sykes S."/>
            <person name="Thines M."/>
            <person name="van de Vondervoort P.J."/>
            <person name="Phuntumart V."/>
            <person name="Wawra S."/>
            <person name="Weide R."/>
            <person name="Win J."/>
            <person name="Young C."/>
            <person name="Zhou S."/>
            <person name="Fry W."/>
            <person name="Meyers B.C."/>
            <person name="van West P."/>
            <person name="Ristaino J."/>
            <person name="Govers F."/>
            <person name="Birch P.R."/>
            <person name="Whisson S.C."/>
            <person name="Judelson H.S."/>
            <person name="Nusbaum C."/>
        </authorList>
    </citation>
    <scope>NUCLEOTIDE SEQUENCE [LARGE SCALE GENOMIC DNA]</scope>
    <source>
        <strain evidence="5">T30-4</strain>
    </source>
</reference>
<dbReference type="GO" id="GO:0005524">
    <property type="term" value="F:ATP binding"/>
    <property type="evidence" value="ECO:0007669"/>
    <property type="project" value="InterPro"/>
</dbReference>
<name>D0N5H3_PHYIT</name>
<dbReference type="RefSeq" id="XP_002998778.1">
    <property type="nucleotide sequence ID" value="XM_002998732.1"/>
</dbReference>
<keyword evidence="5" id="KW-1185">Reference proteome</keyword>
<dbReference type="Proteomes" id="UP000006643">
    <property type="component" value="Unassembled WGS sequence"/>
</dbReference>
<evidence type="ECO:0000256" key="1">
    <source>
        <dbReference type="ARBA" id="ARBA00022692"/>
    </source>
</evidence>
<dbReference type="SUPFAM" id="SSF90123">
    <property type="entry name" value="ABC transporter transmembrane region"/>
    <property type="match status" value="1"/>
</dbReference>
<evidence type="ECO:0000313" key="5">
    <source>
        <dbReference type="Proteomes" id="UP000006643"/>
    </source>
</evidence>
<proteinExistence type="predicted"/>
<dbReference type="AlphaFoldDB" id="D0N5H3"/>
<evidence type="ECO:0000313" key="4">
    <source>
        <dbReference type="EMBL" id="EEY70131.1"/>
    </source>
</evidence>
<dbReference type="EMBL" id="DS028125">
    <property type="protein sequence ID" value="EEY70131.1"/>
    <property type="molecule type" value="Genomic_DNA"/>
</dbReference>
<accession>D0N5H3</accession>
<organism evidence="4 5">
    <name type="scientific">Phytophthora infestans (strain T30-4)</name>
    <name type="common">Potato late blight agent</name>
    <dbReference type="NCBI Taxonomy" id="403677"/>
    <lineage>
        <taxon>Eukaryota</taxon>
        <taxon>Sar</taxon>
        <taxon>Stramenopiles</taxon>
        <taxon>Oomycota</taxon>
        <taxon>Peronosporomycetes</taxon>
        <taxon>Peronosporales</taxon>
        <taxon>Peronosporaceae</taxon>
        <taxon>Phytophthora</taxon>
    </lineage>
</organism>